<dbReference type="RefSeq" id="WP_256647958.1">
    <property type="nucleotide sequence ID" value="NZ_JANIAA010000001.1"/>
</dbReference>
<feature type="domain" description="Amidohydrolase 3" evidence="1">
    <location>
        <begin position="48"/>
        <end position="521"/>
    </location>
</feature>
<dbReference type="SUPFAM" id="SSF51338">
    <property type="entry name" value="Composite domain of metallo-dependent hydrolases"/>
    <property type="match status" value="1"/>
</dbReference>
<dbReference type="Gene3D" id="2.30.40.10">
    <property type="entry name" value="Urease, subunit C, domain 1"/>
    <property type="match status" value="1"/>
</dbReference>
<dbReference type="CDD" id="cd01300">
    <property type="entry name" value="YtcJ_like"/>
    <property type="match status" value="1"/>
</dbReference>
<evidence type="ECO:0000313" key="3">
    <source>
        <dbReference type="Proteomes" id="UP001204746"/>
    </source>
</evidence>
<dbReference type="InterPro" id="IPR011059">
    <property type="entry name" value="Metal-dep_hydrolase_composite"/>
</dbReference>
<dbReference type="SUPFAM" id="SSF51556">
    <property type="entry name" value="Metallo-dependent hydrolases"/>
    <property type="match status" value="1"/>
</dbReference>
<dbReference type="Pfam" id="PF07969">
    <property type="entry name" value="Amidohydro_3"/>
    <property type="match status" value="1"/>
</dbReference>
<evidence type="ECO:0000313" key="2">
    <source>
        <dbReference type="EMBL" id="MCQ8186754.1"/>
    </source>
</evidence>
<dbReference type="Proteomes" id="UP001204746">
    <property type="component" value="Unassembled WGS sequence"/>
</dbReference>
<dbReference type="Gene3D" id="3.10.310.70">
    <property type="match status" value="1"/>
</dbReference>
<sequence length="524" mass="55422">MTPHTRILTGPRIVAGDGTEPEALAVRAGWIVGTGTRRALRSEFPGAEEIGLDGALAVPGFNDAHCHPSQAALARVRVDLDTVADLDQALQALRRRAAHTPTGQWVVGQPLDERRLGTVDRDLLDQVSRSHPVLVVHYSLHRAVVNSAGLAALGYRDVADAPHGGQLGVSADGRLNGHLVERAWLDPWLPGTGTPSITPAGPPAARRAALKEVIDELHAYGITSFCDALVTPTEQRLYADALAAGELTARVGMLLWHTYADPAALPSDGPAPHRLRTVGVKMMLDGALSGGTCLCRSAYPSATGNENGLQILTDDEFATTVRAIDAAGGRVAVHANGDQAIHQVLDVFESLPRRHAGHRIEHCSLVDDGLVARLARAQVITVPFGPFVSLHGETLIRFYGERVGHVCAHRSLRDAGVVAAGSSDYPLAPPDPLLAIRSLVTRATAHGTVVGARQRITALDAVDVYTRASAAATGEQAIKGTLTVGRLADLTVLDTDITTVDPDQLAEVRVCSTWVGGECVYDKP</sequence>
<protein>
    <submittedName>
        <fullName evidence="2">Amidohydrolase</fullName>
    </submittedName>
</protein>
<evidence type="ECO:0000259" key="1">
    <source>
        <dbReference type="Pfam" id="PF07969"/>
    </source>
</evidence>
<dbReference type="Gene3D" id="3.20.20.140">
    <property type="entry name" value="Metal-dependent hydrolases"/>
    <property type="match status" value="1"/>
</dbReference>
<dbReference type="EMBL" id="JANIAA010000001">
    <property type="protein sequence ID" value="MCQ8186754.1"/>
    <property type="molecule type" value="Genomic_DNA"/>
</dbReference>
<proteinExistence type="predicted"/>
<dbReference type="InterPro" id="IPR032466">
    <property type="entry name" value="Metal_Hydrolase"/>
</dbReference>
<gene>
    <name evidence="2" type="ORF">NP777_00500</name>
</gene>
<name>A0ABT1UNN6_9ACTN</name>
<comment type="caution">
    <text evidence="2">The sequence shown here is derived from an EMBL/GenBank/DDBJ whole genome shotgun (WGS) entry which is preliminary data.</text>
</comment>
<dbReference type="InterPro" id="IPR033932">
    <property type="entry name" value="YtcJ-like"/>
</dbReference>
<dbReference type="InterPro" id="IPR013108">
    <property type="entry name" value="Amidohydro_3"/>
</dbReference>
<reference evidence="2 3" key="1">
    <citation type="submission" date="2022-07" db="EMBL/GenBank/DDBJ databases">
        <authorList>
            <person name="Phongsopitanun W."/>
            <person name="Tanasupawat S."/>
        </authorList>
    </citation>
    <scope>NUCLEOTIDE SEQUENCE [LARGE SCALE GENOMIC DNA]</scope>
    <source>
        <strain evidence="2 3">RCU-064</strain>
    </source>
</reference>
<accession>A0ABT1UNN6</accession>
<keyword evidence="3" id="KW-1185">Reference proteome</keyword>
<dbReference type="PANTHER" id="PTHR22642">
    <property type="entry name" value="IMIDAZOLONEPROPIONASE"/>
    <property type="match status" value="1"/>
</dbReference>
<organism evidence="2 3">
    <name type="scientific">Streptomyces rugosispiralis</name>
    <dbReference type="NCBI Taxonomy" id="2967341"/>
    <lineage>
        <taxon>Bacteria</taxon>
        <taxon>Bacillati</taxon>
        <taxon>Actinomycetota</taxon>
        <taxon>Actinomycetes</taxon>
        <taxon>Kitasatosporales</taxon>
        <taxon>Streptomycetaceae</taxon>
        <taxon>Streptomyces</taxon>
    </lineage>
</organism>
<dbReference type="PANTHER" id="PTHR22642:SF2">
    <property type="entry name" value="PROTEIN LONG AFTER FAR-RED 3"/>
    <property type="match status" value="1"/>
</dbReference>